<dbReference type="InterPro" id="IPR004360">
    <property type="entry name" value="Glyas_Fos-R_dOase_dom"/>
</dbReference>
<evidence type="ECO:0000313" key="3">
    <source>
        <dbReference type="Proteomes" id="UP001422074"/>
    </source>
</evidence>
<evidence type="ECO:0000259" key="1">
    <source>
        <dbReference type="Pfam" id="PF00903"/>
    </source>
</evidence>
<dbReference type="Gene3D" id="3.10.180.10">
    <property type="entry name" value="2,3-Dihydroxybiphenyl 1,2-Dioxygenase, domain 1"/>
    <property type="match status" value="1"/>
</dbReference>
<dbReference type="CDD" id="cd06588">
    <property type="entry name" value="PhnB_like"/>
    <property type="match status" value="1"/>
</dbReference>
<reference evidence="2 3" key="1">
    <citation type="submission" date="2024-05" db="EMBL/GenBank/DDBJ databases">
        <title>Sinomonas sp. nov., isolated from a waste landfill.</title>
        <authorList>
            <person name="Zhao Y."/>
        </authorList>
    </citation>
    <scope>NUCLEOTIDE SEQUENCE [LARGE SCALE GENOMIC DNA]</scope>
    <source>
        <strain evidence="2 3">CCTCC AB2014300</strain>
    </source>
</reference>
<sequence>MPAILNPYLSFRDNAREAMNFYQSVFGGELTISTFGEFQPEETGADLSGEHGQLDPDKVMHAMLVAGSGLVLMGADTPPGMPYTQGSSISVSLSGDDESELRAYWDRLADGAAVAVPLEKAPWGDTFGMLTDRFGTAWLVNITGSAEGDGGAGDGGEAPGA</sequence>
<organism evidence="2 3">
    <name type="scientific">Sinomonas halotolerans</name>
    <dbReference type="NCBI Taxonomy" id="1644133"/>
    <lineage>
        <taxon>Bacteria</taxon>
        <taxon>Bacillati</taxon>
        <taxon>Actinomycetota</taxon>
        <taxon>Actinomycetes</taxon>
        <taxon>Micrococcales</taxon>
        <taxon>Micrococcaceae</taxon>
        <taxon>Sinomonas</taxon>
    </lineage>
</organism>
<name>A0ABU9WYN5_9MICC</name>
<dbReference type="EMBL" id="JBDFRB010000005">
    <property type="protein sequence ID" value="MEN2744307.1"/>
    <property type="molecule type" value="Genomic_DNA"/>
</dbReference>
<dbReference type="Pfam" id="PF00903">
    <property type="entry name" value="Glyoxalase"/>
    <property type="match status" value="1"/>
</dbReference>
<evidence type="ECO:0000313" key="2">
    <source>
        <dbReference type="EMBL" id="MEN2744307.1"/>
    </source>
</evidence>
<dbReference type="Proteomes" id="UP001422074">
    <property type="component" value="Unassembled WGS sequence"/>
</dbReference>
<dbReference type="PANTHER" id="PTHR33990">
    <property type="entry name" value="PROTEIN YJDN-RELATED"/>
    <property type="match status" value="1"/>
</dbReference>
<proteinExistence type="predicted"/>
<feature type="domain" description="Glyoxalase/fosfomycin resistance/dioxygenase" evidence="1">
    <location>
        <begin position="5"/>
        <end position="138"/>
    </location>
</feature>
<gene>
    <name evidence="2" type="ORF">ABCQ75_07115</name>
</gene>
<dbReference type="InterPro" id="IPR029068">
    <property type="entry name" value="Glyas_Bleomycin-R_OHBP_Dase"/>
</dbReference>
<dbReference type="SUPFAM" id="SSF54593">
    <property type="entry name" value="Glyoxalase/Bleomycin resistance protein/Dihydroxybiphenyl dioxygenase"/>
    <property type="match status" value="1"/>
</dbReference>
<dbReference type="PANTHER" id="PTHR33990:SF1">
    <property type="entry name" value="PROTEIN YJDN"/>
    <property type="match status" value="1"/>
</dbReference>
<dbReference type="RefSeq" id="WP_345884674.1">
    <property type="nucleotide sequence ID" value="NZ_JBDFRB010000005.1"/>
</dbReference>
<keyword evidence="3" id="KW-1185">Reference proteome</keyword>
<comment type="caution">
    <text evidence="2">The sequence shown here is derived from an EMBL/GenBank/DDBJ whole genome shotgun (WGS) entry which is preliminary data.</text>
</comment>
<accession>A0ABU9WYN5</accession>
<protein>
    <submittedName>
        <fullName evidence="2">VOC family protein</fullName>
    </submittedName>
</protein>
<dbReference type="InterPro" id="IPR028973">
    <property type="entry name" value="PhnB-like"/>
</dbReference>